<dbReference type="AlphaFoldDB" id="A0A1B7ML29"/>
<reference evidence="1 2" key="1">
    <citation type="submission" date="2016-06" db="EMBL/GenBank/DDBJ databases">
        <title>Comparative genomics of the ectomycorrhizal sister species Rhizopogon vinicolor and Rhizopogon vesiculosus (Basidiomycota: Boletales) reveals a divergence of the mating type B locus.</title>
        <authorList>
            <consortium name="DOE Joint Genome Institute"/>
            <person name="Mujic A.B."/>
            <person name="Kuo A."/>
            <person name="Tritt A."/>
            <person name="Lipzen A."/>
            <person name="Chen C."/>
            <person name="Johnson J."/>
            <person name="Sharma A."/>
            <person name="Barry K."/>
            <person name="Grigoriev I.V."/>
            <person name="Spatafora J.W."/>
        </authorList>
    </citation>
    <scope>NUCLEOTIDE SEQUENCE [LARGE SCALE GENOMIC DNA]</scope>
    <source>
        <strain evidence="1 2">AM-OR11-026</strain>
    </source>
</reference>
<protein>
    <submittedName>
        <fullName evidence="1">Uncharacterized protein</fullName>
    </submittedName>
</protein>
<dbReference type="EMBL" id="KV448791">
    <property type="protein sequence ID" value="OAX33318.1"/>
    <property type="molecule type" value="Genomic_DNA"/>
</dbReference>
<name>A0A1B7ML29_9AGAM</name>
<proteinExistence type="predicted"/>
<evidence type="ECO:0000313" key="1">
    <source>
        <dbReference type="EMBL" id="OAX33318.1"/>
    </source>
</evidence>
<sequence length="130" mass="15105">MSQSPRVSVAVGQGLRTTVMSTTSLSLSNNDQTGSWTSYSTFWRPTVSYHYTTIHNTLERAGISLKKLRRVAQEHNEDLHIDYMRKMAQYSPDELRREMHICTILIEFLLFSRRPYSRCTLDLCILQVCN</sequence>
<evidence type="ECO:0000313" key="2">
    <source>
        <dbReference type="Proteomes" id="UP000092154"/>
    </source>
</evidence>
<dbReference type="Proteomes" id="UP000092154">
    <property type="component" value="Unassembled WGS sequence"/>
</dbReference>
<keyword evidence="2" id="KW-1185">Reference proteome</keyword>
<dbReference type="InParanoid" id="A0A1B7ML29"/>
<accession>A0A1B7ML29</accession>
<gene>
    <name evidence="1" type="ORF">K503DRAFT_532768</name>
</gene>
<organism evidence="1 2">
    <name type="scientific">Rhizopogon vinicolor AM-OR11-026</name>
    <dbReference type="NCBI Taxonomy" id="1314800"/>
    <lineage>
        <taxon>Eukaryota</taxon>
        <taxon>Fungi</taxon>
        <taxon>Dikarya</taxon>
        <taxon>Basidiomycota</taxon>
        <taxon>Agaricomycotina</taxon>
        <taxon>Agaricomycetes</taxon>
        <taxon>Agaricomycetidae</taxon>
        <taxon>Boletales</taxon>
        <taxon>Suillineae</taxon>
        <taxon>Rhizopogonaceae</taxon>
        <taxon>Rhizopogon</taxon>
    </lineage>
</organism>